<organism evidence="1 2">
    <name type="scientific">Sphingobacterium suaedae</name>
    <dbReference type="NCBI Taxonomy" id="1686402"/>
    <lineage>
        <taxon>Bacteria</taxon>
        <taxon>Pseudomonadati</taxon>
        <taxon>Bacteroidota</taxon>
        <taxon>Sphingobacteriia</taxon>
        <taxon>Sphingobacteriales</taxon>
        <taxon>Sphingobacteriaceae</taxon>
        <taxon>Sphingobacterium</taxon>
    </lineage>
</organism>
<dbReference type="Proteomes" id="UP001597545">
    <property type="component" value="Unassembled WGS sequence"/>
</dbReference>
<keyword evidence="2" id="KW-1185">Reference proteome</keyword>
<proteinExistence type="predicted"/>
<gene>
    <name evidence="1" type="ORF">ACFSR5_15060</name>
</gene>
<reference evidence="2" key="1">
    <citation type="journal article" date="2019" name="Int. J. Syst. Evol. Microbiol.">
        <title>The Global Catalogue of Microorganisms (GCM) 10K type strain sequencing project: providing services to taxonomists for standard genome sequencing and annotation.</title>
        <authorList>
            <consortium name="The Broad Institute Genomics Platform"/>
            <consortium name="The Broad Institute Genome Sequencing Center for Infectious Disease"/>
            <person name="Wu L."/>
            <person name="Ma J."/>
        </authorList>
    </citation>
    <scope>NUCLEOTIDE SEQUENCE [LARGE SCALE GENOMIC DNA]</scope>
    <source>
        <strain evidence="2">KCTC 42662</strain>
    </source>
</reference>
<evidence type="ECO:0000313" key="1">
    <source>
        <dbReference type="EMBL" id="MFD2548968.1"/>
    </source>
</evidence>
<dbReference type="RefSeq" id="WP_380905266.1">
    <property type="nucleotide sequence ID" value="NZ_JBHUEG010000006.1"/>
</dbReference>
<evidence type="ECO:0000313" key="2">
    <source>
        <dbReference type="Proteomes" id="UP001597545"/>
    </source>
</evidence>
<accession>A0ABW5KKT6</accession>
<name>A0ABW5KKT6_9SPHI</name>
<protein>
    <submittedName>
        <fullName evidence="1">Uncharacterized protein</fullName>
    </submittedName>
</protein>
<dbReference type="EMBL" id="JBHULR010000007">
    <property type="protein sequence ID" value="MFD2548968.1"/>
    <property type="molecule type" value="Genomic_DNA"/>
</dbReference>
<sequence>MFKRGSSIFFTKVVCHEIGKLDRLHTTQQAAHLPGRLPKQADSKQFGYEIRSEAGGGNQIWYPSDNNISSHELLAPIEVAKRKLIGCHRADIEKPYTVQWRSSRITNNTEKLQKYGRHQRAATNGYRRDFPVFRLNEISPVLGSGQLVARLVLGQISATILSMMTRLIFYSKGKFGRGGGK</sequence>
<comment type="caution">
    <text evidence="1">The sequence shown here is derived from an EMBL/GenBank/DDBJ whole genome shotgun (WGS) entry which is preliminary data.</text>
</comment>